<dbReference type="GeneID" id="27315590"/>
<dbReference type="InterPro" id="IPR052895">
    <property type="entry name" value="HetReg/Transcr_Mod"/>
</dbReference>
<dbReference type="PANTHER" id="PTHR24148:SF73">
    <property type="entry name" value="HET DOMAIN PROTEIN (AFU_ORTHOLOGUE AFUA_8G01020)"/>
    <property type="match status" value="1"/>
</dbReference>
<keyword evidence="1" id="KW-0732">Signal</keyword>
<feature type="signal peptide" evidence="1">
    <location>
        <begin position="1"/>
        <end position="18"/>
    </location>
</feature>
<evidence type="ECO:0000259" key="2">
    <source>
        <dbReference type="Pfam" id="PF06985"/>
    </source>
</evidence>
<dbReference type="Pfam" id="PF06985">
    <property type="entry name" value="HET"/>
    <property type="match status" value="1"/>
</dbReference>
<accession>A0A0D2A390</accession>
<dbReference type="InParanoid" id="A0A0D2A390"/>
<dbReference type="STRING" id="253628.A0A0D2A390"/>
<protein>
    <recommendedName>
        <fullName evidence="2">Heterokaryon incompatibility domain-containing protein</fullName>
    </recommendedName>
</protein>
<evidence type="ECO:0000313" key="4">
    <source>
        <dbReference type="Proteomes" id="UP000053259"/>
    </source>
</evidence>
<dbReference type="RefSeq" id="XP_016210729.1">
    <property type="nucleotide sequence ID" value="XM_016361403.1"/>
</dbReference>
<dbReference type="EMBL" id="KN847559">
    <property type="protein sequence ID" value="KIW00860.1"/>
    <property type="molecule type" value="Genomic_DNA"/>
</dbReference>
<reference evidence="3 4" key="1">
    <citation type="submission" date="2015-01" db="EMBL/GenBank/DDBJ databases">
        <title>The Genome Sequence of Ochroconis gallopava CBS43764.</title>
        <authorList>
            <consortium name="The Broad Institute Genomics Platform"/>
            <person name="Cuomo C."/>
            <person name="de Hoog S."/>
            <person name="Gorbushina A."/>
            <person name="Stielow B."/>
            <person name="Teixiera M."/>
            <person name="Abouelleil A."/>
            <person name="Chapman S.B."/>
            <person name="Priest M."/>
            <person name="Young S.K."/>
            <person name="Wortman J."/>
            <person name="Nusbaum C."/>
            <person name="Birren B."/>
        </authorList>
    </citation>
    <scope>NUCLEOTIDE SEQUENCE [LARGE SCALE GENOMIC DNA]</scope>
    <source>
        <strain evidence="3 4">CBS 43764</strain>
    </source>
</reference>
<dbReference type="OrthoDB" id="3553147at2759"/>
<feature type="domain" description="Heterokaryon incompatibility" evidence="2">
    <location>
        <begin position="106"/>
        <end position="249"/>
    </location>
</feature>
<gene>
    <name evidence="3" type="ORF">PV09_07617</name>
</gene>
<dbReference type="Pfam" id="PF26639">
    <property type="entry name" value="Het-6_barrel"/>
    <property type="match status" value="1"/>
</dbReference>
<feature type="chain" id="PRO_5002248441" description="Heterokaryon incompatibility domain-containing protein" evidence="1">
    <location>
        <begin position="19"/>
        <end position="681"/>
    </location>
</feature>
<dbReference type="AlphaFoldDB" id="A0A0D2A390"/>
<dbReference type="InterPro" id="IPR010730">
    <property type="entry name" value="HET"/>
</dbReference>
<sequence length="681" mass="76814">MSIFWFAANTALFSLSSSKLIILYSSDDILFSAQNSMDFVYSPLDRSAKEIRLIKLTNLDAILELNNVILDNPELAQNPELRRSIEDDVPIRCIMYHVSHKQDLTYPALSYMWGDGKRNRRMIVEVGDKEADLMITDGLSDALRNIQVEGLWWIDAVCINQSDNEEKSWQVQMMREIYEKATRVAAWIGPAADNSALLIDQLMDLPERRLREHLTRHEYWTPPEDSIDLRAFWALIKRPYWRRVWVQQELQNNKPDVVMIYCGKKRILASLVSFALQGLRKKLLLLGAQGLGAIRRDSYASLLSAFLNDPDVEQCISLFNGHVHAMKRDIKPSLSTLLAIQYVNNSQLKASDPRDLIYALLGMCTDSHKYWIKPDYSKTKAQVYTETSVVLLKLLGMSVLRTTNFGYSANPDPSLPSWVADWSQPFPLPLSSRKGHSLNETYPPLDYAASRGLRPQKARLGKKINGTLLSLQLSGIRVDVVAHVGEPMSKISRTHMNELISDQDINFNLQIVWLEQIEALSKHCGSAYGGDEGTLEAVWRVPITNAEIKQRAFYKASASMRDGYQIYRSGYLRAAIPAHEFYSDQSHAKLKLGGAYWQALAYRSGGRKFFVTDGGLLGVGPAATQQGDIVAVVAPHECPIVLRPKGEACYQWLGESYVHGIMDGEVGECADESTLEEFTII</sequence>
<dbReference type="HOGENOM" id="CLU_004184_7_2_1"/>
<keyword evidence="4" id="KW-1185">Reference proteome</keyword>
<proteinExistence type="predicted"/>
<dbReference type="PANTHER" id="PTHR24148">
    <property type="entry name" value="ANKYRIN REPEAT DOMAIN-CONTAINING PROTEIN 39 HOMOLOG-RELATED"/>
    <property type="match status" value="1"/>
</dbReference>
<organism evidence="3 4">
    <name type="scientific">Verruconis gallopava</name>
    <dbReference type="NCBI Taxonomy" id="253628"/>
    <lineage>
        <taxon>Eukaryota</taxon>
        <taxon>Fungi</taxon>
        <taxon>Dikarya</taxon>
        <taxon>Ascomycota</taxon>
        <taxon>Pezizomycotina</taxon>
        <taxon>Dothideomycetes</taxon>
        <taxon>Pleosporomycetidae</taxon>
        <taxon>Venturiales</taxon>
        <taxon>Sympoventuriaceae</taxon>
        <taxon>Verruconis</taxon>
    </lineage>
</organism>
<evidence type="ECO:0000313" key="3">
    <source>
        <dbReference type="EMBL" id="KIW00860.1"/>
    </source>
</evidence>
<dbReference type="Proteomes" id="UP000053259">
    <property type="component" value="Unassembled WGS sequence"/>
</dbReference>
<dbReference type="VEuPathDB" id="FungiDB:PV09_07617"/>
<evidence type="ECO:0000256" key="1">
    <source>
        <dbReference type="SAM" id="SignalP"/>
    </source>
</evidence>
<name>A0A0D2A390_9PEZI</name>